<evidence type="ECO:0000256" key="3">
    <source>
        <dbReference type="ARBA" id="ARBA00023239"/>
    </source>
</evidence>
<evidence type="ECO:0000313" key="6">
    <source>
        <dbReference type="EMBL" id="ASD63163.1"/>
    </source>
</evidence>
<dbReference type="SUPFAM" id="SSF53383">
    <property type="entry name" value="PLP-dependent transferases"/>
    <property type="match status" value="1"/>
</dbReference>
<accession>A0A1Z3N6R4</accession>
<dbReference type="PANTHER" id="PTHR42735">
    <property type="match status" value="1"/>
</dbReference>
<dbReference type="InterPro" id="IPR002129">
    <property type="entry name" value="PyrdxlP-dep_de-COase"/>
</dbReference>
<dbReference type="InterPro" id="IPR050477">
    <property type="entry name" value="GrpII_AminoAcid_Decarb"/>
</dbReference>
<sequence>MILVISFCRHSREEGTMAEKCSPEEAALKSFFLGPQSENADWVRHEMLAVLDHWFQWRQDLFPDDGKAISRSDQKSGEFQSRREKTQQVLQDLCHRFEAEIPQFSPRYVGHMYSEISLPALFGHFVALLHNPNNISTEAARVGAVIENEAILELAKMIGFDASEATGHFTSGGTVANIEALWRARYRMDHFLSLGCFLNLKGFTKLKFSEAAHMGWQAYEKYLREYQVPEMELKQYSAVAQGPWKVARVYEEAFGHPYEGPVVLVPDSKHYSWLKGVSLLGFGETAFRPIALDAQGILDVESLRTEVEKALAEDRPILMVVSVAGTTELGQCDPVDAIQDYLGQLKVQRSQHLWHHVDAAYGGYFCSLLKDGKSENLDPAIAQALAAMAKADSVTLDPHKLGYVPYACGAFVVPDQIHYRVSAFDAKYIQSPTKGIDRWMKTLEGSRSAAGATATWMTAKTIGMDSGGYGRILGRTILARNRLKEEIQEQCEDLRILQSQELNLLSLVHLGSAQKLSEVNRQTGRLVQAVNVTREFMVSQTVLKRPEYQKLIESHCQRWNIEMDDSGLVLLRMTIMNPFFLNKESKTQFVSRLVELLNKLSPSAVEASFLR</sequence>
<keyword evidence="2 5" id="KW-0663">Pyridoxal phosphate</keyword>
<evidence type="ECO:0000313" key="7">
    <source>
        <dbReference type="Proteomes" id="UP000197003"/>
    </source>
</evidence>
<evidence type="ECO:0008006" key="8">
    <source>
        <dbReference type="Google" id="ProtNLM"/>
    </source>
</evidence>
<dbReference type="InterPro" id="IPR015424">
    <property type="entry name" value="PyrdxlP-dep_Trfase"/>
</dbReference>
<dbReference type="PANTHER" id="PTHR42735:SF4">
    <property type="entry name" value="PYRIDOXAL PHOSPHATE-DEPENDENT DECARBOXYLASE FAMILY PROTEIN"/>
    <property type="match status" value="1"/>
</dbReference>
<evidence type="ECO:0000256" key="2">
    <source>
        <dbReference type="ARBA" id="ARBA00022898"/>
    </source>
</evidence>
<protein>
    <recommendedName>
        <fullName evidence="8">Decarboxylase</fullName>
    </recommendedName>
</protein>
<evidence type="ECO:0000256" key="5">
    <source>
        <dbReference type="PIRSR" id="PIRSR602129-50"/>
    </source>
</evidence>
<dbReference type="GO" id="GO:0019752">
    <property type="term" value="P:carboxylic acid metabolic process"/>
    <property type="evidence" value="ECO:0007669"/>
    <property type="project" value="InterPro"/>
</dbReference>
<comment type="cofactor">
    <cofactor evidence="1 5">
        <name>pyridoxal 5'-phosphate</name>
        <dbReference type="ChEBI" id="CHEBI:597326"/>
    </cofactor>
</comment>
<comment type="similarity">
    <text evidence="4">Belongs to the group II decarboxylase family. Sphingosine-1-phosphate lyase subfamily.</text>
</comment>
<gene>
    <name evidence="6" type="ORF">B9G79_06075</name>
</gene>
<dbReference type="AlphaFoldDB" id="A0A1Z3N6R4"/>
<organism evidence="6 7">
    <name type="scientific">Bdellovibrio bacteriovorus</name>
    <dbReference type="NCBI Taxonomy" id="959"/>
    <lineage>
        <taxon>Bacteria</taxon>
        <taxon>Pseudomonadati</taxon>
        <taxon>Bdellovibrionota</taxon>
        <taxon>Bdellovibrionia</taxon>
        <taxon>Bdellovibrionales</taxon>
        <taxon>Pseudobdellovibrionaceae</taxon>
        <taxon>Bdellovibrio</taxon>
    </lineage>
</organism>
<evidence type="ECO:0000256" key="4">
    <source>
        <dbReference type="ARBA" id="ARBA00038302"/>
    </source>
</evidence>
<name>A0A1Z3N6R4_BDEBC</name>
<dbReference type="Gene3D" id="3.90.1150.10">
    <property type="entry name" value="Aspartate Aminotransferase, domain 1"/>
    <property type="match status" value="1"/>
</dbReference>
<dbReference type="Pfam" id="PF00282">
    <property type="entry name" value="Pyridoxal_deC"/>
    <property type="match status" value="1"/>
</dbReference>
<dbReference type="GO" id="GO:0030170">
    <property type="term" value="F:pyridoxal phosphate binding"/>
    <property type="evidence" value="ECO:0007669"/>
    <property type="project" value="InterPro"/>
</dbReference>
<feature type="modified residue" description="N6-(pyridoxal phosphate)lysine" evidence="5">
    <location>
        <position position="400"/>
    </location>
</feature>
<evidence type="ECO:0000256" key="1">
    <source>
        <dbReference type="ARBA" id="ARBA00001933"/>
    </source>
</evidence>
<dbReference type="EMBL" id="CP020946">
    <property type="protein sequence ID" value="ASD63163.1"/>
    <property type="molecule type" value="Genomic_DNA"/>
</dbReference>
<dbReference type="GO" id="GO:0016830">
    <property type="term" value="F:carbon-carbon lyase activity"/>
    <property type="evidence" value="ECO:0007669"/>
    <property type="project" value="InterPro"/>
</dbReference>
<dbReference type="OrthoDB" id="9803665at2"/>
<dbReference type="Proteomes" id="UP000197003">
    <property type="component" value="Chromosome"/>
</dbReference>
<proteinExistence type="inferred from homology"/>
<reference evidence="6 7" key="1">
    <citation type="submission" date="2017-04" db="EMBL/GenBank/DDBJ databases">
        <title>Whole genome sequence of Bdellovibrio bacteriovorus strain SSB218315.</title>
        <authorList>
            <person name="Oyedara O."/>
            <person name="Rodriguez-Perez M.A."/>
        </authorList>
    </citation>
    <scope>NUCLEOTIDE SEQUENCE [LARGE SCALE GENOMIC DNA]</scope>
    <source>
        <strain evidence="6 7">SSB218315</strain>
    </source>
</reference>
<dbReference type="InterPro" id="IPR015421">
    <property type="entry name" value="PyrdxlP-dep_Trfase_major"/>
</dbReference>
<keyword evidence="3" id="KW-0456">Lyase</keyword>
<dbReference type="Gene3D" id="3.40.640.10">
    <property type="entry name" value="Type I PLP-dependent aspartate aminotransferase-like (Major domain)"/>
    <property type="match status" value="1"/>
</dbReference>
<dbReference type="InterPro" id="IPR015422">
    <property type="entry name" value="PyrdxlP-dep_Trfase_small"/>
</dbReference>